<keyword evidence="3" id="KW-0804">Transcription</keyword>
<keyword evidence="6" id="KW-1185">Reference proteome</keyword>
<dbReference type="InterPro" id="IPR046532">
    <property type="entry name" value="DUF6597"/>
</dbReference>
<protein>
    <submittedName>
        <fullName evidence="5">Helix-turn-helix transcriptional regulator</fullName>
    </submittedName>
</protein>
<evidence type="ECO:0000256" key="1">
    <source>
        <dbReference type="ARBA" id="ARBA00023015"/>
    </source>
</evidence>
<dbReference type="GO" id="GO:0003700">
    <property type="term" value="F:DNA-binding transcription factor activity"/>
    <property type="evidence" value="ECO:0007669"/>
    <property type="project" value="InterPro"/>
</dbReference>
<dbReference type="GO" id="GO:0043565">
    <property type="term" value="F:sequence-specific DNA binding"/>
    <property type="evidence" value="ECO:0007669"/>
    <property type="project" value="InterPro"/>
</dbReference>
<dbReference type="EMBL" id="JBDKWZ010000002">
    <property type="protein sequence ID" value="MEN7547146.1"/>
    <property type="molecule type" value="Genomic_DNA"/>
</dbReference>
<dbReference type="PANTHER" id="PTHR43280">
    <property type="entry name" value="ARAC-FAMILY TRANSCRIPTIONAL REGULATOR"/>
    <property type="match status" value="1"/>
</dbReference>
<dbReference type="RefSeq" id="WP_346819932.1">
    <property type="nucleotide sequence ID" value="NZ_JBDKWZ010000002.1"/>
</dbReference>
<dbReference type="Pfam" id="PF20240">
    <property type="entry name" value="DUF6597"/>
    <property type="match status" value="1"/>
</dbReference>
<evidence type="ECO:0000313" key="5">
    <source>
        <dbReference type="EMBL" id="MEN7547146.1"/>
    </source>
</evidence>
<reference evidence="5 6" key="1">
    <citation type="submission" date="2024-04" db="EMBL/GenBank/DDBJ databases">
        <title>Novel genus in family Flammeovirgaceae.</title>
        <authorList>
            <person name="Nguyen T.H."/>
            <person name="Vuong T.Q."/>
            <person name="Le H."/>
            <person name="Kim S.-G."/>
        </authorList>
    </citation>
    <scope>NUCLEOTIDE SEQUENCE [LARGE SCALE GENOMIC DNA]</scope>
    <source>
        <strain evidence="5 6">JCM 23209</strain>
    </source>
</reference>
<dbReference type="PROSITE" id="PS01124">
    <property type="entry name" value="HTH_ARAC_FAMILY_2"/>
    <property type="match status" value="1"/>
</dbReference>
<proteinExistence type="predicted"/>
<keyword evidence="2" id="KW-0238">DNA-binding</keyword>
<comment type="caution">
    <text evidence="5">The sequence shown here is derived from an EMBL/GenBank/DDBJ whole genome shotgun (WGS) entry which is preliminary data.</text>
</comment>
<sequence length="256" mass="29837">MKGIKLYHTPCTELQNAIEYIWYQEKEEACQALILPSLHSEIIFNLGSSYKLMSTGGKKFNYLPEGNINGINSCPTFKIWKHQHRSLGIRFKPWGLHQLFGWNAMAFYSDINLMTNFFKDLTFTQELPLPGNRPEDKFSIIEAFLLQYACFKPLPEDLFHFKEDMTEAGSIKKYLTEKKKSHNAFSTRFKKVMGISPKQYLIIDGINKSIEDIRSHPEKSLTEITYQNSFYDQAHFIKIFTQYTGMSPLQFKKANI</sequence>
<name>A0AAW9S8T0_9BACT</name>
<gene>
    <name evidence="5" type="ORF">AAG747_04460</name>
</gene>
<organism evidence="5 6">
    <name type="scientific">Rapidithrix thailandica</name>
    <dbReference type="NCBI Taxonomy" id="413964"/>
    <lineage>
        <taxon>Bacteria</taxon>
        <taxon>Pseudomonadati</taxon>
        <taxon>Bacteroidota</taxon>
        <taxon>Cytophagia</taxon>
        <taxon>Cytophagales</taxon>
        <taxon>Flammeovirgaceae</taxon>
        <taxon>Rapidithrix</taxon>
    </lineage>
</organism>
<dbReference type="SUPFAM" id="SSF46689">
    <property type="entry name" value="Homeodomain-like"/>
    <property type="match status" value="1"/>
</dbReference>
<dbReference type="PANTHER" id="PTHR43280:SF2">
    <property type="entry name" value="HTH-TYPE TRANSCRIPTIONAL REGULATOR EXSA"/>
    <property type="match status" value="1"/>
</dbReference>
<dbReference type="InterPro" id="IPR018060">
    <property type="entry name" value="HTH_AraC"/>
</dbReference>
<keyword evidence="1" id="KW-0805">Transcription regulation</keyword>
<evidence type="ECO:0000313" key="6">
    <source>
        <dbReference type="Proteomes" id="UP001403385"/>
    </source>
</evidence>
<evidence type="ECO:0000256" key="3">
    <source>
        <dbReference type="ARBA" id="ARBA00023163"/>
    </source>
</evidence>
<feature type="domain" description="HTH araC/xylS-type" evidence="4">
    <location>
        <begin position="155"/>
        <end position="254"/>
    </location>
</feature>
<dbReference type="AlphaFoldDB" id="A0AAW9S8T0"/>
<dbReference type="InterPro" id="IPR009057">
    <property type="entry name" value="Homeodomain-like_sf"/>
</dbReference>
<dbReference type="Gene3D" id="1.10.10.60">
    <property type="entry name" value="Homeodomain-like"/>
    <property type="match status" value="1"/>
</dbReference>
<evidence type="ECO:0000259" key="4">
    <source>
        <dbReference type="PROSITE" id="PS01124"/>
    </source>
</evidence>
<dbReference type="Proteomes" id="UP001403385">
    <property type="component" value="Unassembled WGS sequence"/>
</dbReference>
<dbReference type="Pfam" id="PF12833">
    <property type="entry name" value="HTH_18"/>
    <property type="match status" value="1"/>
</dbReference>
<evidence type="ECO:0000256" key="2">
    <source>
        <dbReference type="ARBA" id="ARBA00023125"/>
    </source>
</evidence>
<dbReference type="SMART" id="SM00342">
    <property type="entry name" value="HTH_ARAC"/>
    <property type="match status" value="1"/>
</dbReference>
<accession>A0AAW9S8T0</accession>